<keyword evidence="3" id="KW-0808">Transferase</keyword>
<keyword evidence="1" id="KW-0812">Transmembrane</keyword>
<dbReference type="EMBL" id="JAGRRH010000022">
    <property type="protein sequence ID" value="KAG7345618.1"/>
    <property type="molecule type" value="Genomic_DNA"/>
</dbReference>
<feature type="domain" description="Calcium/calmodulin-dependent protein kinase II association-domain" evidence="2">
    <location>
        <begin position="105"/>
        <end position="229"/>
    </location>
</feature>
<dbReference type="Pfam" id="PF08332">
    <property type="entry name" value="CaMKII_AD"/>
    <property type="match status" value="1"/>
</dbReference>
<feature type="transmembrane region" description="Helical" evidence="1">
    <location>
        <begin position="32"/>
        <end position="49"/>
    </location>
</feature>
<evidence type="ECO:0000256" key="1">
    <source>
        <dbReference type="SAM" id="Phobius"/>
    </source>
</evidence>
<dbReference type="GO" id="GO:0005516">
    <property type="term" value="F:calmodulin binding"/>
    <property type="evidence" value="ECO:0007669"/>
    <property type="project" value="InterPro"/>
</dbReference>
<protein>
    <submittedName>
        <fullName evidence="3">Calcium/calmodulin dependent protein kinase II association-domain containing protein</fullName>
    </submittedName>
</protein>
<proteinExistence type="predicted"/>
<sequence length="231" mass="26466">MNADRSSPRKLRRQSSSHLAYNCCLRGCGRPFVYVVIFLMACCALAYQYKGLILCLSWSKSHLQQQNYLDLKDTSKISSDLSSSNFRSKHSSSPKREVAVSKEFIRSLFDLWKDALLTGDSEKVAKCYASHATLLPTLSNTPRNDYESIKDYFDQFLHKQPEGRIVQGIVQLGDDGTWAQDSGIYEFRLGIDGSVVRARYSFIYQKLAQEDDEHQAEWKIVHHHSSLMPER</sequence>
<reference evidence="3" key="2">
    <citation type="submission" date="2021-04" db="EMBL/GenBank/DDBJ databases">
        <authorList>
            <person name="Podell S."/>
        </authorList>
    </citation>
    <scope>NUCLEOTIDE SEQUENCE</scope>
    <source>
        <strain evidence="3">Hildebrandi</strain>
    </source>
</reference>
<dbReference type="AlphaFoldDB" id="A0A9K3KML8"/>
<keyword evidence="3" id="KW-0418">Kinase</keyword>
<organism evidence="3 4">
    <name type="scientific">Nitzschia inconspicua</name>
    <dbReference type="NCBI Taxonomy" id="303405"/>
    <lineage>
        <taxon>Eukaryota</taxon>
        <taxon>Sar</taxon>
        <taxon>Stramenopiles</taxon>
        <taxon>Ochrophyta</taxon>
        <taxon>Bacillariophyta</taxon>
        <taxon>Bacillariophyceae</taxon>
        <taxon>Bacillariophycidae</taxon>
        <taxon>Bacillariales</taxon>
        <taxon>Bacillariaceae</taxon>
        <taxon>Nitzschia</taxon>
    </lineage>
</organism>
<evidence type="ECO:0000259" key="2">
    <source>
        <dbReference type="Pfam" id="PF08332"/>
    </source>
</evidence>
<name>A0A9K3KML8_9STRA</name>
<comment type="caution">
    <text evidence="3">The sequence shown here is derived from an EMBL/GenBank/DDBJ whole genome shotgun (WGS) entry which is preliminary data.</text>
</comment>
<dbReference type="InterPro" id="IPR013543">
    <property type="entry name" value="Ca/CaM-dep_prot_kinase-assoc"/>
</dbReference>
<gene>
    <name evidence="3" type="ORF">IV203_033149</name>
</gene>
<reference evidence="3" key="1">
    <citation type="journal article" date="2021" name="Sci. Rep.">
        <title>Diploid genomic architecture of Nitzschia inconspicua, an elite biomass production diatom.</title>
        <authorList>
            <person name="Oliver A."/>
            <person name="Podell S."/>
            <person name="Pinowska A."/>
            <person name="Traller J.C."/>
            <person name="Smith S.R."/>
            <person name="McClure R."/>
            <person name="Beliaev A."/>
            <person name="Bohutskyi P."/>
            <person name="Hill E.A."/>
            <person name="Rabines A."/>
            <person name="Zheng H."/>
            <person name="Allen L.Z."/>
            <person name="Kuo A."/>
            <person name="Grigoriev I.V."/>
            <person name="Allen A.E."/>
            <person name="Hazlebeck D."/>
            <person name="Allen E.E."/>
        </authorList>
    </citation>
    <scope>NUCLEOTIDE SEQUENCE</scope>
    <source>
        <strain evidence="3">Hildebrandi</strain>
    </source>
</reference>
<keyword evidence="4" id="KW-1185">Reference proteome</keyword>
<evidence type="ECO:0000313" key="3">
    <source>
        <dbReference type="EMBL" id="KAG7345618.1"/>
    </source>
</evidence>
<accession>A0A9K3KML8</accession>
<dbReference type="Proteomes" id="UP000693970">
    <property type="component" value="Unassembled WGS sequence"/>
</dbReference>
<evidence type="ECO:0000313" key="4">
    <source>
        <dbReference type="Proteomes" id="UP000693970"/>
    </source>
</evidence>
<keyword evidence="1" id="KW-1133">Transmembrane helix</keyword>
<keyword evidence="1" id="KW-0472">Membrane</keyword>
<dbReference type="GO" id="GO:0004683">
    <property type="term" value="F:calcium/calmodulin-dependent protein kinase activity"/>
    <property type="evidence" value="ECO:0007669"/>
    <property type="project" value="InterPro"/>
</dbReference>